<accession>A0A6J3HHL9</accession>
<keyword evidence="2" id="KW-0677">Repeat</keyword>
<dbReference type="RefSeq" id="XP_032129581.1">
    <property type="nucleotide sequence ID" value="XM_032273690.1"/>
</dbReference>
<keyword evidence="3" id="KW-1015">Disulfide bond</keyword>
<organism evidence="7 8">
    <name type="scientific">Sapajus apella</name>
    <name type="common">Brown-capped capuchin</name>
    <name type="synonym">Cebus apella</name>
    <dbReference type="NCBI Taxonomy" id="9515"/>
    <lineage>
        <taxon>Eukaryota</taxon>
        <taxon>Metazoa</taxon>
        <taxon>Chordata</taxon>
        <taxon>Craniata</taxon>
        <taxon>Vertebrata</taxon>
        <taxon>Euteleostomi</taxon>
        <taxon>Mammalia</taxon>
        <taxon>Eutheria</taxon>
        <taxon>Euarchontoglires</taxon>
        <taxon>Primates</taxon>
        <taxon>Haplorrhini</taxon>
        <taxon>Platyrrhini</taxon>
        <taxon>Cebidae</taxon>
        <taxon>Cebinae</taxon>
        <taxon>Sapajus</taxon>
    </lineage>
</organism>
<feature type="signal peptide" evidence="5">
    <location>
        <begin position="1"/>
        <end position="16"/>
    </location>
</feature>
<dbReference type="PROSITE" id="PS50835">
    <property type="entry name" value="IG_LIKE"/>
    <property type="match status" value="2"/>
</dbReference>
<evidence type="ECO:0000259" key="6">
    <source>
        <dbReference type="PROSITE" id="PS50835"/>
    </source>
</evidence>
<dbReference type="InterPro" id="IPR013783">
    <property type="entry name" value="Ig-like_fold"/>
</dbReference>
<dbReference type="GO" id="GO:0002764">
    <property type="term" value="P:immune response-regulating signaling pathway"/>
    <property type="evidence" value="ECO:0007669"/>
    <property type="project" value="TreeGrafter"/>
</dbReference>
<dbReference type="InterPro" id="IPR013151">
    <property type="entry name" value="Immunoglobulin_dom"/>
</dbReference>
<dbReference type="Pfam" id="PF00047">
    <property type="entry name" value="ig"/>
    <property type="match status" value="3"/>
</dbReference>
<evidence type="ECO:0000313" key="8">
    <source>
        <dbReference type="RefSeq" id="XP_032129581.1"/>
    </source>
</evidence>
<protein>
    <submittedName>
        <fullName evidence="8">Killer cell immunoglobulin-like receptor-like protein KIR3DX1</fullName>
    </submittedName>
</protein>
<keyword evidence="1 5" id="KW-0732">Signal</keyword>
<gene>
    <name evidence="8" type="primary">LOC116547963</name>
</gene>
<feature type="non-terminal residue" evidence="8">
    <location>
        <position position="323"/>
    </location>
</feature>
<dbReference type="Proteomes" id="UP000504640">
    <property type="component" value="Unplaced"/>
</dbReference>
<evidence type="ECO:0000256" key="3">
    <source>
        <dbReference type="ARBA" id="ARBA00023157"/>
    </source>
</evidence>
<dbReference type="PANTHER" id="PTHR11738:SF192">
    <property type="entry name" value="KILLER CELL IMMUNOGLOBULIN-LIKE RECEPTOR-LIKE PROTEIN KIR3DX1-RELATED"/>
    <property type="match status" value="1"/>
</dbReference>
<dbReference type="Gene3D" id="2.60.40.10">
    <property type="entry name" value="Immunoglobulins"/>
    <property type="match status" value="3"/>
</dbReference>
<dbReference type="InterPro" id="IPR003599">
    <property type="entry name" value="Ig_sub"/>
</dbReference>
<dbReference type="SMART" id="SM00409">
    <property type="entry name" value="IG"/>
    <property type="match status" value="3"/>
</dbReference>
<dbReference type="GeneID" id="116547963"/>
<keyword evidence="4" id="KW-0393">Immunoglobulin domain</keyword>
<feature type="domain" description="Ig-like" evidence="6">
    <location>
        <begin position="224"/>
        <end position="295"/>
    </location>
</feature>
<name>A0A6J3HHL9_SAPAP</name>
<evidence type="ECO:0000256" key="1">
    <source>
        <dbReference type="ARBA" id="ARBA00022729"/>
    </source>
</evidence>
<keyword evidence="7" id="KW-1185">Reference proteome</keyword>
<evidence type="ECO:0000256" key="4">
    <source>
        <dbReference type="ARBA" id="ARBA00023319"/>
    </source>
</evidence>
<dbReference type="InterPro" id="IPR036179">
    <property type="entry name" value="Ig-like_dom_sf"/>
</dbReference>
<sequence length="323" mass="34465">MAPKLIAVLCLGLCLGQKICTQAGAPNELSLSARPSPVVPLGGRVTLSCDSHHRFATFTIYKTSGNQDPVLLTGRSSDFTISPVTPGHAGTYRCSGFSSRTSQQSAHSNSLMIVVTGAFRKPSISAHPSSPVAAGARVTVRCHSELAFDEFILYKEGHTQHSQELDEGMEAGTHYIEAVFLLGPVTPAHAGAYRCCGSFSHSRYECSAPSDPLEIVITGKHKKPSLSTQVGPMVGLGENVTLFCISEVSFDRYHLWREGAPHGQWLSGGQGHRGAFQANFSVGPAMSAHGGTYRCYGSFNASPYEWSAPSEPLHLSVTGEEPT</sequence>
<proteinExistence type="predicted"/>
<dbReference type="InterPro" id="IPR050412">
    <property type="entry name" value="Ig-like_Receptors_ImmuneReg"/>
</dbReference>
<dbReference type="GO" id="GO:0005886">
    <property type="term" value="C:plasma membrane"/>
    <property type="evidence" value="ECO:0007669"/>
    <property type="project" value="TreeGrafter"/>
</dbReference>
<feature type="domain" description="Ig-like" evidence="6">
    <location>
        <begin position="26"/>
        <end position="110"/>
    </location>
</feature>
<feature type="chain" id="PRO_5026997958" evidence="5">
    <location>
        <begin position="17"/>
        <end position="323"/>
    </location>
</feature>
<evidence type="ECO:0000313" key="7">
    <source>
        <dbReference type="Proteomes" id="UP000504640"/>
    </source>
</evidence>
<dbReference type="PANTHER" id="PTHR11738">
    <property type="entry name" value="MHC CLASS I NK CELL RECEPTOR"/>
    <property type="match status" value="1"/>
</dbReference>
<reference evidence="8" key="1">
    <citation type="submission" date="2025-08" db="UniProtKB">
        <authorList>
            <consortium name="RefSeq"/>
        </authorList>
    </citation>
    <scope>IDENTIFICATION</scope>
    <source>
        <tissue evidence="8">Blood</tissue>
    </source>
</reference>
<dbReference type="GO" id="GO:0007166">
    <property type="term" value="P:cell surface receptor signaling pathway"/>
    <property type="evidence" value="ECO:0007669"/>
    <property type="project" value="UniProtKB-ARBA"/>
</dbReference>
<evidence type="ECO:0000256" key="5">
    <source>
        <dbReference type="SAM" id="SignalP"/>
    </source>
</evidence>
<dbReference type="AlphaFoldDB" id="A0A6J3HHL9"/>
<dbReference type="InterPro" id="IPR007110">
    <property type="entry name" value="Ig-like_dom"/>
</dbReference>
<dbReference type="FunFam" id="2.60.40.10:FF:000049">
    <property type="entry name" value="Leukocyte immunoglobulin-like receptor subfamily B member 1"/>
    <property type="match status" value="3"/>
</dbReference>
<evidence type="ECO:0000256" key="2">
    <source>
        <dbReference type="ARBA" id="ARBA00022737"/>
    </source>
</evidence>
<dbReference type="SUPFAM" id="SSF48726">
    <property type="entry name" value="Immunoglobulin"/>
    <property type="match status" value="3"/>
</dbReference>